<evidence type="ECO:0000313" key="3">
    <source>
        <dbReference type="Proteomes" id="UP001597438"/>
    </source>
</evidence>
<protein>
    <submittedName>
        <fullName evidence="2">Gliding motility protein RemB</fullName>
    </submittedName>
</protein>
<gene>
    <name evidence="2" type="ORF">ACFSYS_16315</name>
</gene>
<comment type="caution">
    <text evidence="2">The sequence shown here is derived from an EMBL/GenBank/DDBJ whole genome shotgun (WGS) entry which is preliminary data.</text>
</comment>
<feature type="chain" id="PRO_5047187971" evidence="1">
    <location>
        <begin position="19"/>
        <end position="726"/>
    </location>
</feature>
<proteinExistence type="predicted"/>
<sequence length="726" mass="84220">MKYFLLLPLFLTSIFVSAQDDNSFIETYPQFPECAGIQEELQENCFKRNFTSLILEKFQLPEIVSSENYRGTQTVIFEVDEEGKFMIVYQDAEFDELKNEMIRVFQDLPIIKPATYSGRPMHMQFKMPLRIPLNNNQPILEEIAAEEKAIIAASENDVQKEKVKEVKKPGIKKQPDDNYVDKPISEYDLIKSEKFTSPRYTSEINIPLSHEFYGRFDAEFNRIGTNTHAASKPLLFSEVNKYYNFEAHRDALLQDRRSWGGRKLWNEHLIRFQTDKYWFTLDAGFDLQLGKDFNDNKHSFTYNNTRAAIIQGGLGKNLNFYSVIYENQGRFANYYNRYAESIRPAGGDPAIIPGRGIAKTFMNDGYDYPVAEGYLSFTPSDFLNIQFGHGNNFIGDGYRSLIVSDNASPYPYLKLNTTFWKLKYTNTWMSLRDVRPEVTNSGSYRTKYMANHYLSYNVTKRLNLGFFESVVWENDNDRGFDLNYLNPVIFYRAIEFSTGADGGNAIIGLTGKYKLSNQGYVYGQWLIDEFSSGDIFGGEGSWKNKLGFQIGAKYFDAFKVKNLYLQAEYNQVRPYTYSHNSFVLNYGHNNQSMAHLWGANFREFIGIARYRWDRYYGNAKIIYGKRGFDFENTGDKTNFGQDIYRTEDDRALENGVEIGQGNTTTSFYTELEAGYIVNPTTNLKLFASFIFRDFNPQANTINTFKNSTSWINVGLRTDIFNWYFDY</sequence>
<dbReference type="Proteomes" id="UP001597438">
    <property type="component" value="Unassembled WGS sequence"/>
</dbReference>
<keyword evidence="3" id="KW-1185">Reference proteome</keyword>
<keyword evidence="1" id="KW-0732">Signal</keyword>
<dbReference type="Gene3D" id="2.40.160.130">
    <property type="entry name" value="Capsule assembly protein Wzi"/>
    <property type="match status" value="1"/>
</dbReference>
<evidence type="ECO:0000256" key="1">
    <source>
        <dbReference type="SAM" id="SignalP"/>
    </source>
</evidence>
<organism evidence="2 3">
    <name type="scientific">Christiangramia antarctica</name>
    <dbReference type="NCBI Taxonomy" id="2058158"/>
    <lineage>
        <taxon>Bacteria</taxon>
        <taxon>Pseudomonadati</taxon>
        <taxon>Bacteroidota</taxon>
        <taxon>Flavobacteriia</taxon>
        <taxon>Flavobacteriales</taxon>
        <taxon>Flavobacteriaceae</taxon>
        <taxon>Christiangramia</taxon>
    </lineage>
</organism>
<dbReference type="InterPro" id="IPR038636">
    <property type="entry name" value="Wzi_sf"/>
</dbReference>
<dbReference type="RefSeq" id="WP_251740001.1">
    <property type="nucleotide sequence ID" value="NZ_JBHUOJ010000037.1"/>
</dbReference>
<name>A0ABW5X8T1_9FLAO</name>
<reference evidence="3" key="1">
    <citation type="journal article" date="2019" name="Int. J. Syst. Evol. Microbiol.">
        <title>The Global Catalogue of Microorganisms (GCM) 10K type strain sequencing project: providing services to taxonomists for standard genome sequencing and annotation.</title>
        <authorList>
            <consortium name="The Broad Institute Genomics Platform"/>
            <consortium name="The Broad Institute Genome Sequencing Center for Infectious Disease"/>
            <person name="Wu L."/>
            <person name="Ma J."/>
        </authorList>
    </citation>
    <scope>NUCLEOTIDE SEQUENCE [LARGE SCALE GENOMIC DNA]</scope>
    <source>
        <strain evidence="3">KCTC 52925</strain>
    </source>
</reference>
<evidence type="ECO:0000313" key="2">
    <source>
        <dbReference type="EMBL" id="MFD2834857.1"/>
    </source>
</evidence>
<accession>A0ABW5X8T1</accession>
<feature type="signal peptide" evidence="1">
    <location>
        <begin position="1"/>
        <end position="18"/>
    </location>
</feature>
<dbReference type="EMBL" id="JBHUOJ010000037">
    <property type="protein sequence ID" value="MFD2834857.1"/>
    <property type="molecule type" value="Genomic_DNA"/>
</dbReference>